<dbReference type="AlphaFoldDB" id="A0A4R4U8S8"/>
<dbReference type="Proteomes" id="UP000295258">
    <property type="component" value="Unassembled WGS sequence"/>
</dbReference>
<sequence>MPYDRADVAMRELIAVFSCLEAANLIDRLARTAAAVAGTGNAGFVQVDVLRRHACSIHVHTPPGDPLRVRRWLAESGVMKELLASPGTVRLARDMSVGEPGFLSMRVPMATRDSTHLWVAGRGFGDGDEHLVSRFATAAGRALEAAGGLEAAVRMLRGVRSFRPV</sequence>
<evidence type="ECO:0008006" key="3">
    <source>
        <dbReference type="Google" id="ProtNLM"/>
    </source>
</evidence>
<protein>
    <recommendedName>
        <fullName evidence="3">PucR family transcriptional regulator</fullName>
    </recommendedName>
</protein>
<keyword evidence="2" id="KW-1185">Reference proteome</keyword>
<gene>
    <name evidence="1" type="ORF">E1292_46685</name>
</gene>
<reference evidence="1 2" key="1">
    <citation type="submission" date="2019-03" db="EMBL/GenBank/DDBJ databases">
        <title>Draft genome sequences of novel Actinobacteria.</title>
        <authorList>
            <person name="Sahin N."/>
            <person name="Ay H."/>
            <person name="Saygin H."/>
        </authorList>
    </citation>
    <scope>NUCLEOTIDE SEQUENCE [LARGE SCALE GENOMIC DNA]</scope>
    <source>
        <strain evidence="1 2">KC310</strain>
    </source>
</reference>
<dbReference type="EMBL" id="SMKO01000268">
    <property type="protein sequence ID" value="TDC87460.1"/>
    <property type="molecule type" value="Genomic_DNA"/>
</dbReference>
<dbReference type="RefSeq" id="WP_132606237.1">
    <property type="nucleotide sequence ID" value="NZ_SMKO01000268.1"/>
</dbReference>
<name>A0A4R4U8S8_9ACTN</name>
<organism evidence="1 2">
    <name type="scientific">Nonomuraea deserti</name>
    <dbReference type="NCBI Taxonomy" id="1848322"/>
    <lineage>
        <taxon>Bacteria</taxon>
        <taxon>Bacillati</taxon>
        <taxon>Actinomycetota</taxon>
        <taxon>Actinomycetes</taxon>
        <taxon>Streptosporangiales</taxon>
        <taxon>Streptosporangiaceae</taxon>
        <taxon>Nonomuraea</taxon>
    </lineage>
</organism>
<accession>A0A4R4U8S8</accession>
<comment type="caution">
    <text evidence="1">The sequence shown here is derived from an EMBL/GenBank/DDBJ whole genome shotgun (WGS) entry which is preliminary data.</text>
</comment>
<evidence type="ECO:0000313" key="2">
    <source>
        <dbReference type="Proteomes" id="UP000295258"/>
    </source>
</evidence>
<proteinExistence type="predicted"/>
<evidence type="ECO:0000313" key="1">
    <source>
        <dbReference type="EMBL" id="TDC87460.1"/>
    </source>
</evidence>